<dbReference type="FunFam" id="3.40.50.720:FF:000084">
    <property type="entry name" value="Short-chain dehydrogenase reductase"/>
    <property type="match status" value="1"/>
</dbReference>
<evidence type="ECO:0000259" key="4">
    <source>
        <dbReference type="SMART" id="SM00822"/>
    </source>
</evidence>
<dbReference type="RefSeq" id="WP_014239852.1">
    <property type="nucleotide sequence ID" value="NC_016617.1"/>
</dbReference>
<dbReference type="Gene3D" id="3.40.50.720">
    <property type="entry name" value="NAD(P)-binding Rossmann-like Domain"/>
    <property type="match status" value="1"/>
</dbReference>
<evidence type="ECO:0000313" key="6">
    <source>
        <dbReference type="Proteomes" id="UP000007319"/>
    </source>
</evidence>
<dbReference type="InterPro" id="IPR020904">
    <property type="entry name" value="Sc_DH/Rdtase_CS"/>
</dbReference>
<accession>A0A9P1NLW9</accession>
<dbReference type="PRINTS" id="PR00081">
    <property type="entry name" value="GDHRDH"/>
</dbReference>
<dbReference type="PROSITE" id="PS00061">
    <property type="entry name" value="ADH_SHORT"/>
    <property type="match status" value="1"/>
</dbReference>
<dbReference type="PANTHER" id="PTHR44196:SF1">
    <property type="entry name" value="DEHYDROGENASE_REDUCTASE SDR FAMILY MEMBER 7B"/>
    <property type="match status" value="1"/>
</dbReference>
<dbReference type="InterPro" id="IPR057326">
    <property type="entry name" value="KR_dom"/>
</dbReference>
<dbReference type="AlphaFoldDB" id="A0A9P1NLW9"/>
<reference evidence="5 6" key="1">
    <citation type="journal article" date="2011" name="PLoS Genet.">
        <title>Azospirillum genomes reveal transition of bacteria from aquatic to terrestrial environments.</title>
        <authorList>
            <person name="Wisniewski-Dye F."/>
            <person name="Borziak K."/>
            <person name="Khalsa-Moyers G."/>
            <person name="Alexandre G."/>
            <person name="Sukharnikov L.O."/>
            <person name="Wuichet K."/>
            <person name="Hurst G.B."/>
            <person name="McDonald W.H."/>
            <person name="Robertson J.S."/>
            <person name="Barbe V."/>
            <person name="Calteau A."/>
            <person name="Rouy Z."/>
            <person name="Mangenot S."/>
            <person name="Prigent-Combaret C."/>
            <person name="Normand P."/>
            <person name="Boyer M."/>
            <person name="Siguier P."/>
            <person name="Dessaux Y."/>
            <person name="Elmerich C."/>
            <person name="Condemine G."/>
            <person name="Krishnen G."/>
            <person name="Kennedy I."/>
            <person name="Paterson A.H."/>
            <person name="Gonzalez V."/>
            <person name="Mavingui P."/>
            <person name="Zhulin I.B."/>
        </authorList>
    </citation>
    <scope>NUCLEOTIDE SEQUENCE [LARGE SCALE GENOMIC DNA]</scope>
    <source>
        <strain evidence="5 6">Sp245</strain>
    </source>
</reference>
<dbReference type="Pfam" id="PF00106">
    <property type="entry name" value="adh_short"/>
    <property type="match status" value="1"/>
</dbReference>
<dbReference type="SMART" id="SM00822">
    <property type="entry name" value="PKS_KR"/>
    <property type="match status" value="1"/>
</dbReference>
<protein>
    <submittedName>
        <fullName evidence="5">Short-chain dehydrogenase/reductase sdr</fullName>
    </submittedName>
</protein>
<dbReference type="CDD" id="cd05233">
    <property type="entry name" value="SDR_c"/>
    <property type="match status" value="1"/>
</dbReference>
<dbReference type="KEGG" id="abs:AZOBR_70203"/>
<evidence type="ECO:0000256" key="3">
    <source>
        <dbReference type="RuleBase" id="RU000363"/>
    </source>
</evidence>
<comment type="similarity">
    <text evidence="1 3">Belongs to the short-chain dehydrogenases/reductases (SDR) family.</text>
</comment>
<organism evidence="5 6">
    <name type="scientific">Azospirillum baldaniorum</name>
    <dbReference type="NCBI Taxonomy" id="1064539"/>
    <lineage>
        <taxon>Bacteria</taxon>
        <taxon>Pseudomonadati</taxon>
        <taxon>Pseudomonadota</taxon>
        <taxon>Alphaproteobacteria</taxon>
        <taxon>Rhodospirillales</taxon>
        <taxon>Azospirillaceae</taxon>
        <taxon>Azospirillum</taxon>
    </lineage>
</organism>
<dbReference type="GO" id="GO:0016491">
    <property type="term" value="F:oxidoreductase activity"/>
    <property type="evidence" value="ECO:0007669"/>
    <property type="project" value="UniProtKB-KW"/>
</dbReference>
<keyword evidence="2" id="KW-0560">Oxidoreductase</keyword>
<sequence length="243" mass="26053">MTDLNGKVALLTGAGGGIGGALADALYAQGAFLILHSDDAAALAARVRDAGWDEARFELSGHDVRDSAAVEGAVGRGITRFGRIDFLINIAGINRFGGILTCTEEEWDAVASTNVKGYFLTARAIVPHMKEAGSGAIINMSSVWGVRGNPRMMAYSASKHAVEGFTKSLREEVAPWGIKVSSLVVGIVDTAFRDAMRDHVRFSDEQCQRMLTPQDVVDSLLYVLRSSPRALPSSITLEAWLIQ</sequence>
<keyword evidence="6" id="KW-1185">Reference proteome</keyword>
<dbReference type="PRINTS" id="PR00080">
    <property type="entry name" value="SDRFAMILY"/>
</dbReference>
<feature type="domain" description="Ketoreductase" evidence="4">
    <location>
        <begin position="7"/>
        <end position="190"/>
    </location>
</feature>
<dbReference type="GO" id="GO:0016020">
    <property type="term" value="C:membrane"/>
    <property type="evidence" value="ECO:0007669"/>
    <property type="project" value="TreeGrafter"/>
</dbReference>
<dbReference type="InterPro" id="IPR002347">
    <property type="entry name" value="SDR_fam"/>
</dbReference>
<dbReference type="Proteomes" id="UP000007319">
    <property type="component" value="Chromosome"/>
</dbReference>
<name>A0A9P1NLW9_9PROT</name>
<evidence type="ECO:0000256" key="2">
    <source>
        <dbReference type="ARBA" id="ARBA00023002"/>
    </source>
</evidence>
<dbReference type="EMBL" id="HE577327">
    <property type="protein sequence ID" value="CCC97567.1"/>
    <property type="molecule type" value="Genomic_DNA"/>
</dbReference>
<evidence type="ECO:0000256" key="1">
    <source>
        <dbReference type="ARBA" id="ARBA00006484"/>
    </source>
</evidence>
<gene>
    <name evidence="5" type="ORF">AZOBR_70203</name>
</gene>
<proteinExistence type="inferred from homology"/>
<dbReference type="SUPFAM" id="SSF51735">
    <property type="entry name" value="NAD(P)-binding Rossmann-fold domains"/>
    <property type="match status" value="1"/>
</dbReference>
<dbReference type="PANTHER" id="PTHR44196">
    <property type="entry name" value="DEHYDROGENASE/REDUCTASE SDR FAMILY MEMBER 7B"/>
    <property type="match status" value="1"/>
</dbReference>
<dbReference type="InterPro" id="IPR036291">
    <property type="entry name" value="NAD(P)-bd_dom_sf"/>
</dbReference>
<evidence type="ECO:0000313" key="5">
    <source>
        <dbReference type="EMBL" id="CCC97567.1"/>
    </source>
</evidence>